<dbReference type="EMBL" id="BMIN01000009">
    <property type="protein sequence ID" value="GGD14583.1"/>
    <property type="molecule type" value="Genomic_DNA"/>
</dbReference>
<evidence type="ECO:0000313" key="3">
    <source>
        <dbReference type="Proteomes" id="UP000642571"/>
    </source>
</evidence>
<evidence type="ECO:0008006" key="4">
    <source>
        <dbReference type="Google" id="ProtNLM"/>
    </source>
</evidence>
<dbReference type="Proteomes" id="UP000642571">
    <property type="component" value="Unassembled WGS sequence"/>
</dbReference>
<dbReference type="Pfam" id="PF14150">
    <property type="entry name" value="YesK"/>
    <property type="match status" value="1"/>
</dbReference>
<feature type="transmembrane region" description="Helical" evidence="1">
    <location>
        <begin position="30"/>
        <end position="50"/>
    </location>
</feature>
<feature type="transmembrane region" description="Helical" evidence="1">
    <location>
        <begin position="56"/>
        <end position="82"/>
    </location>
</feature>
<gene>
    <name evidence="2" type="ORF">GCM10011389_22760</name>
</gene>
<evidence type="ECO:0000256" key="1">
    <source>
        <dbReference type="SAM" id="Phobius"/>
    </source>
</evidence>
<keyword evidence="3" id="KW-1185">Reference proteome</keyword>
<name>A0ABQ1Q5D1_9BACI</name>
<proteinExistence type="predicted"/>
<organism evidence="2 3">
    <name type="scientific">Pontibacillus salipaludis</name>
    <dbReference type="NCBI Taxonomy" id="1697394"/>
    <lineage>
        <taxon>Bacteria</taxon>
        <taxon>Bacillati</taxon>
        <taxon>Bacillota</taxon>
        <taxon>Bacilli</taxon>
        <taxon>Bacillales</taxon>
        <taxon>Bacillaceae</taxon>
        <taxon>Pontibacillus</taxon>
    </lineage>
</organism>
<keyword evidence="1" id="KW-0812">Transmembrane</keyword>
<dbReference type="InterPro" id="IPR025434">
    <property type="entry name" value="YesK-like"/>
</dbReference>
<dbReference type="RefSeq" id="WP_188653832.1">
    <property type="nucleotide sequence ID" value="NZ_BMIN01000009.1"/>
</dbReference>
<evidence type="ECO:0000313" key="2">
    <source>
        <dbReference type="EMBL" id="GGD14583.1"/>
    </source>
</evidence>
<sequence length="85" mass="9316">MSYLLMTAIITVILICASLLFKINKSQLQYILSPIFMLLSFVLLLISFLVGRWEGLGIGAISFSVLIASIITSIVMGSSAFLTRK</sequence>
<feature type="transmembrane region" description="Helical" evidence="1">
    <location>
        <begin position="6"/>
        <end position="23"/>
    </location>
</feature>
<reference evidence="3" key="1">
    <citation type="journal article" date="2019" name="Int. J. Syst. Evol. Microbiol.">
        <title>The Global Catalogue of Microorganisms (GCM) 10K type strain sequencing project: providing services to taxonomists for standard genome sequencing and annotation.</title>
        <authorList>
            <consortium name="The Broad Institute Genomics Platform"/>
            <consortium name="The Broad Institute Genome Sequencing Center for Infectious Disease"/>
            <person name="Wu L."/>
            <person name="Ma J."/>
        </authorList>
    </citation>
    <scope>NUCLEOTIDE SEQUENCE [LARGE SCALE GENOMIC DNA]</scope>
    <source>
        <strain evidence="3">CGMCC 1.15353</strain>
    </source>
</reference>
<keyword evidence="1" id="KW-1133">Transmembrane helix</keyword>
<comment type="caution">
    <text evidence="2">The sequence shown here is derived from an EMBL/GenBank/DDBJ whole genome shotgun (WGS) entry which is preliminary data.</text>
</comment>
<accession>A0ABQ1Q5D1</accession>
<keyword evidence="1" id="KW-0472">Membrane</keyword>
<protein>
    <recommendedName>
        <fullName evidence="4">YesK-like protein</fullName>
    </recommendedName>
</protein>